<accession>A0ABX4HQ51</accession>
<gene>
    <name evidence="7" type="ORF">CKW00_11125</name>
</gene>
<feature type="transmembrane region" description="Helical" evidence="6">
    <location>
        <begin position="87"/>
        <end position="107"/>
    </location>
</feature>
<protein>
    <submittedName>
        <fullName evidence="7">Polysaccharide biosynthesis protein</fullName>
    </submittedName>
</protein>
<sequence>MNALISRFLKGGFIRKVLVMVSGTAGAQAIILLASPVITRIYGPEAFGVLGVFMAVSMILIPASGLGYPIAIVLPKHEEEAVGLTKISLWLSVGMALLSLVIAFLFGEELLELLNFTDINNYLYFIPLVILFGSLLQISEQWAVRLQEFGVIARTNMYHALIVQGSMVGIGLIYPFAFVLILMNVTGQLLKAVFMGTGSLRKRKSKGSIDVTHPPLKETARKYKDFPRYRAPEMFLNAVSQNIPIMLLSSLFGPAAAGFFTLSRRVLAAPATLIGKAVGDVFYPRITEAYYNKESLQKLIKKATLGLSLAGLIPYGTVVLLGPWLFGFVFGDEWVQAGEYARWMALASFFGFINSPSVKALPVLSAQGFQLLFTIVMLTVRIAMLAVGSFVFQSDLVAIALFGLSGAVLNSLLIMITINISKKFDETSLNKTEGE</sequence>
<keyword evidence="8" id="KW-1185">Reference proteome</keyword>
<evidence type="ECO:0000313" key="8">
    <source>
        <dbReference type="Proteomes" id="UP000217561"/>
    </source>
</evidence>
<dbReference type="PANTHER" id="PTHR30250">
    <property type="entry name" value="PST FAMILY PREDICTED COLANIC ACID TRANSPORTER"/>
    <property type="match status" value="1"/>
</dbReference>
<dbReference type="Proteomes" id="UP000217561">
    <property type="component" value="Unassembled WGS sequence"/>
</dbReference>
<organism evidence="7 8">
    <name type="scientific">Salimicrobium humidisoli</name>
    <dbReference type="NCBI Taxonomy" id="2029857"/>
    <lineage>
        <taxon>Bacteria</taxon>
        <taxon>Bacillati</taxon>
        <taxon>Bacillota</taxon>
        <taxon>Bacilli</taxon>
        <taxon>Bacillales</taxon>
        <taxon>Bacillaceae</taxon>
        <taxon>Salimicrobium</taxon>
    </lineage>
</organism>
<keyword evidence="2" id="KW-1003">Cell membrane</keyword>
<evidence type="ECO:0000256" key="1">
    <source>
        <dbReference type="ARBA" id="ARBA00004651"/>
    </source>
</evidence>
<comment type="subcellular location">
    <subcellularLocation>
        <location evidence="1">Cell membrane</location>
        <topology evidence="1">Multi-pass membrane protein</topology>
    </subcellularLocation>
</comment>
<keyword evidence="3 6" id="KW-0812">Transmembrane</keyword>
<comment type="caution">
    <text evidence="7">The sequence shown here is derived from an EMBL/GenBank/DDBJ whole genome shotgun (WGS) entry which is preliminary data.</text>
</comment>
<feature type="transmembrane region" description="Helical" evidence="6">
    <location>
        <begin position="119"/>
        <end position="138"/>
    </location>
</feature>
<feature type="transmembrane region" description="Helical" evidence="6">
    <location>
        <begin position="50"/>
        <end position="75"/>
    </location>
</feature>
<name>A0ABX4HQ51_9BACI</name>
<feature type="transmembrane region" description="Helical" evidence="6">
    <location>
        <begin position="371"/>
        <end position="392"/>
    </location>
</feature>
<dbReference type="InterPro" id="IPR050833">
    <property type="entry name" value="Poly_Biosynth_Transport"/>
</dbReference>
<proteinExistence type="predicted"/>
<feature type="transmembrane region" description="Helical" evidence="6">
    <location>
        <begin position="158"/>
        <end position="183"/>
    </location>
</feature>
<keyword evidence="5 6" id="KW-0472">Membrane</keyword>
<evidence type="ECO:0000256" key="2">
    <source>
        <dbReference type="ARBA" id="ARBA00022475"/>
    </source>
</evidence>
<dbReference type="EMBL" id="NSGH01000019">
    <property type="protein sequence ID" value="PBB05040.1"/>
    <property type="molecule type" value="Genomic_DNA"/>
</dbReference>
<dbReference type="PANTHER" id="PTHR30250:SF28">
    <property type="entry name" value="POLYSACCHARIDE BIOSYNTHESIS PROTEIN"/>
    <property type="match status" value="1"/>
</dbReference>
<dbReference type="Pfam" id="PF13440">
    <property type="entry name" value="Polysacc_synt_3"/>
    <property type="match status" value="1"/>
</dbReference>
<evidence type="ECO:0000256" key="3">
    <source>
        <dbReference type="ARBA" id="ARBA00022692"/>
    </source>
</evidence>
<evidence type="ECO:0000313" key="7">
    <source>
        <dbReference type="EMBL" id="PBB05040.1"/>
    </source>
</evidence>
<feature type="transmembrane region" description="Helical" evidence="6">
    <location>
        <begin position="343"/>
        <end position="364"/>
    </location>
</feature>
<dbReference type="RefSeq" id="WP_095822625.1">
    <property type="nucleotide sequence ID" value="NZ_NSGH01000019.1"/>
</dbReference>
<reference evidence="7 8" key="1">
    <citation type="submission" date="2017-08" db="EMBL/GenBank/DDBJ databases">
        <title>Salimicrobium alkalisoli sp. nov., isolated from saline alkaline soil.</title>
        <authorList>
            <person name="Zhang G."/>
            <person name="Xiong Q."/>
        </authorList>
    </citation>
    <scope>NUCLEOTIDE SEQUENCE [LARGE SCALE GENOMIC DNA]</scope>
    <source>
        <strain evidence="7 8">WN024</strain>
    </source>
</reference>
<evidence type="ECO:0000256" key="5">
    <source>
        <dbReference type="ARBA" id="ARBA00023136"/>
    </source>
</evidence>
<feature type="transmembrane region" description="Helical" evidence="6">
    <location>
        <begin position="305"/>
        <end position="331"/>
    </location>
</feature>
<evidence type="ECO:0000256" key="4">
    <source>
        <dbReference type="ARBA" id="ARBA00022989"/>
    </source>
</evidence>
<keyword evidence="4 6" id="KW-1133">Transmembrane helix</keyword>
<feature type="transmembrane region" description="Helical" evidence="6">
    <location>
        <begin position="398"/>
        <end position="421"/>
    </location>
</feature>
<feature type="transmembrane region" description="Helical" evidence="6">
    <location>
        <begin position="243"/>
        <end position="262"/>
    </location>
</feature>
<feature type="transmembrane region" description="Helical" evidence="6">
    <location>
        <begin position="17"/>
        <end position="38"/>
    </location>
</feature>
<evidence type="ECO:0000256" key="6">
    <source>
        <dbReference type="SAM" id="Phobius"/>
    </source>
</evidence>